<dbReference type="InterPro" id="IPR048155">
    <property type="entry name" value="Nodul_NodU"/>
</dbReference>
<evidence type="ECO:0000259" key="2">
    <source>
        <dbReference type="Pfam" id="PF02543"/>
    </source>
</evidence>
<dbReference type="STRING" id="667676.SAMN05192539_104431"/>
<dbReference type="Proteomes" id="UP000198866">
    <property type="component" value="Unassembled WGS sequence"/>
</dbReference>
<evidence type="ECO:0000256" key="1">
    <source>
        <dbReference type="ARBA" id="ARBA00006129"/>
    </source>
</evidence>
<gene>
    <name evidence="4" type="ORF">SAMN05192539_104431</name>
</gene>
<evidence type="ECO:0000259" key="3">
    <source>
        <dbReference type="Pfam" id="PF16861"/>
    </source>
</evidence>
<dbReference type="NCBIfam" id="NF041651">
    <property type="entry name" value="nodul_NodU"/>
    <property type="match status" value="1"/>
</dbReference>
<feature type="domain" description="Carbamoyltransferase" evidence="2">
    <location>
        <begin position="2"/>
        <end position="346"/>
    </location>
</feature>
<proteinExistence type="inferred from homology"/>
<dbReference type="InterPro" id="IPR038152">
    <property type="entry name" value="Carbam_trans_C_sf"/>
</dbReference>
<evidence type="ECO:0000313" key="4">
    <source>
        <dbReference type="EMBL" id="SEK09441.1"/>
    </source>
</evidence>
<keyword evidence="5" id="KW-1185">Reference proteome</keyword>
<dbReference type="Pfam" id="PF02543">
    <property type="entry name" value="Carbam_trans_N"/>
    <property type="match status" value="1"/>
</dbReference>
<dbReference type="InterPro" id="IPR051338">
    <property type="entry name" value="NodU/CmcH_Carbamoyltrnsfr"/>
</dbReference>
<name>A0A1H7E6D2_9BURK</name>
<dbReference type="Gene3D" id="3.90.870.20">
    <property type="entry name" value="Carbamoyltransferase, C-terminal domain"/>
    <property type="match status" value="1"/>
</dbReference>
<dbReference type="OrthoDB" id="9780777at2"/>
<feature type="domain" description="Carbamoyltransferase C-terminal" evidence="3">
    <location>
        <begin position="388"/>
        <end position="537"/>
    </location>
</feature>
<sequence length="572" mass="62129">MRICGLKLTHDGAIAVVEDGKLVFCIEQEKRENNPRYQEIENLDAVAAALSEGGLRIEDIDQFVVDGWDGEVESQFRMVSGSTLVSLNGAPYTERKADHLLASVEGTGLLVGGESRTYKSYPHVSGHVASAYCTSPFARSEQPAFCLVWDGGMVPRLYHVQRHGARLVDCLFPVIGQIYAAAGHHFGPYKKAGGAEWDLGVAGKLMAYIALGSLDEDIVAEFRRLYQERFAGDTELARNYRQNVHIPETSLAAVRDFFEASLPQLETKPHEDVLVSFHTFLERLLVHEMGMALLRHSIPGPRNLCISGGCALNIKWNSALRASGLFDAIWVPPFPNDSGSAIGAACCAMAADKGFVPLEWSVYSGPAVKTGDVPAGWTASPCSIAELARILADNEPVVFLAGRAELGPRALGARSILAAATSPAMKTILNDIKHREHFRPVAPICLEDRAPTVFCPGTPDPYMLFDHHTRAEWQDKVPAVVHLDGSARLQTIARTSEHPVAQLLIEYEKLTGLPLLCNTSANHHGRGFFPDAASACKWGRVEHVWCDGLLLSKACGTGLPSSTDEPACYAPV</sequence>
<reference evidence="5" key="1">
    <citation type="submission" date="2016-10" db="EMBL/GenBank/DDBJ databases">
        <authorList>
            <person name="Varghese N."/>
            <person name="Submissions S."/>
        </authorList>
    </citation>
    <scope>NUCLEOTIDE SEQUENCE [LARGE SCALE GENOMIC DNA]</scope>
    <source>
        <strain evidence="5">LMG 26031</strain>
    </source>
</reference>
<dbReference type="CDD" id="cd24101">
    <property type="entry name" value="ASKHA_NBD_NodU_N"/>
    <property type="match status" value="1"/>
</dbReference>
<dbReference type="InterPro" id="IPR031730">
    <property type="entry name" value="Carbam_trans_C"/>
</dbReference>
<dbReference type="InterPro" id="IPR003696">
    <property type="entry name" value="Carbtransf_dom"/>
</dbReference>
<dbReference type="PANTHER" id="PTHR34847:SF1">
    <property type="entry name" value="NODULATION PROTEIN U"/>
    <property type="match status" value="1"/>
</dbReference>
<dbReference type="Pfam" id="PF16861">
    <property type="entry name" value="Carbam_trans_C"/>
    <property type="match status" value="1"/>
</dbReference>
<dbReference type="Gene3D" id="3.30.420.40">
    <property type="match status" value="2"/>
</dbReference>
<protein>
    <submittedName>
        <fullName evidence="4">Beta-1,4-N-acetylglucosamine oligosaccharide 6-O-carbamoyltransferase NodU</fullName>
    </submittedName>
</protein>
<dbReference type="RefSeq" id="WP_090873245.1">
    <property type="nucleotide sequence ID" value="NZ_FNYE01000044.1"/>
</dbReference>
<keyword evidence="4" id="KW-0808">Transferase</keyword>
<evidence type="ECO:0000313" key="5">
    <source>
        <dbReference type="Proteomes" id="UP000198866"/>
    </source>
</evidence>
<organism evidence="4 5">
    <name type="scientific">Paraburkholderia diazotrophica</name>
    <dbReference type="NCBI Taxonomy" id="667676"/>
    <lineage>
        <taxon>Bacteria</taxon>
        <taxon>Pseudomonadati</taxon>
        <taxon>Pseudomonadota</taxon>
        <taxon>Betaproteobacteria</taxon>
        <taxon>Burkholderiales</taxon>
        <taxon>Burkholderiaceae</taxon>
        <taxon>Paraburkholderia</taxon>
    </lineage>
</organism>
<accession>A0A1H7E6D2</accession>
<dbReference type="GO" id="GO:0016740">
    <property type="term" value="F:transferase activity"/>
    <property type="evidence" value="ECO:0007669"/>
    <property type="project" value="UniProtKB-KW"/>
</dbReference>
<dbReference type="AlphaFoldDB" id="A0A1H7E6D2"/>
<dbReference type="EMBL" id="FNYE01000044">
    <property type="protein sequence ID" value="SEK09441.1"/>
    <property type="molecule type" value="Genomic_DNA"/>
</dbReference>
<dbReference type="PANTHER" id="PTHR34847">
    <property type="entry name" value="NODULATION PROTEIN U"/>
    <property type="match status" value="1"/>
</dbReference>
<comment type="similarity">
    <text evidence="1">Belongs to the NodU/CmcH family.</text>
</comment>